<dbReference type="InterPro" id="IPR005074">
    <property type="entry name" value="Peptidase_C39"/>
</dbReference>
<dbReference type="Gene3D" id="3.40.50.300">
    <property type="entry name" value="P-loop containing nucleotide triphosphate hydrolases"/>
    <property type="match status" value="1"/>
</dbReference>
<comment type="subcellular location">
    <subcellularLocation>
        <location evidence="1">Cell membrane</location>
        <topology evidence="1">Multi-pass membrane protein</topology>
    </subcellularLocation>
</comment>
<dbReference type="STRING" id="180197.SAMN02982919_03107"/>
<dbReference type="InterPro" id="IPR003439">
    <property type="entry name" value="ABC_transporter-like_ATP-bd"/>
</dbReference>
<evidence type="ECO:0000313" key="17">
    <source>
        <dbReference type="EMBL" id="SER82546.1"/>
    </source>
</evidence>
<dbReference type="Pfam" id="PF03412">
    <property type="entry name" value="Peptidase_C39"/>
    <property type="match status" value="1"/>
</dbReference>
<keyword evidence="5" id="KW-0354">Hemolysis</keyword>
<keyword evidence="5" id="KW-0204">Cytolysis</keyword>
<evidence type="ECO:0000256" key="6">
    <source>
        <dbReference type="ARBA" id="ARBA00022741"/>
    </source>
</evidence>
<keyword evidence="2" id="KW-0813">Transport</keyword>
<reference evidence="17 18" key="1">
    <citation type="submission" date="2016-10" db="EMBL/GenBank/DDBJ databases">
        <authorList>
            <person name="de Groot N.N."/>
        </authorList>
    </citation>
    <scope>NUCLEOTIDE SEQUENCE [LARGE SCALE GENOMIC DNA]</scope>
    <source>
        <strain evidence="17 18">ATCC 35958</strain>
    </source>
</reference>
<evidence type="ECO:0000259" key="15">
    <source>
        <dbReference type="PROSITE" id="PS50929"/>
    </source>
</evidence>
<dbReference type="InterPro" id="IPR003593">
    <property type="entry name" value="AAA+_ATPase"/>
</dbReference>
<feature type="transmembrane region" description="Helical" evidence="13">
    <location>
        <begin position="198"/>
        <end position="218"/>
    </location>
</feature>
<comment type="similarity">
    <text evidence="11">Belongs to the ABC transporter superfamily. Cyclolysin exporter (TC 3.A.1.109.2) family.</text>
</comment>
<dbReference type="GO" id="GO:0140359">
    <property type="term" value="F:ABC-type transporter activity"/>
    <property type="evidence" value="ECO:0007669"/>
    <property type="project" value="InterPro"/>
</dbReference>
<evidence type="ECO:0000256" key="2">
    <source>
        <dbReference type="ARBA" id="ARBA00022448"/>
    </source>
</evidence>
<dbReference type="AlphaFoldDB" id="A0A1H9SBY0"/>
<dbReference type="Proteomes" id="UP000199766">
    <property type="component" value="Unassembled WGS sequence"/>
</dbReference>
<feature type="domain" description="ABC transmembrane type-1" evidence="15">
    <location>
        <begin position="164"/>
        <end position="443"/>
    </location>
</feature>
<evidence type="ECO:0000259" key="16">
    <source>
        <dbReference type="PROSITE" id="PS50990"/>
    </source>
</evidence>
<dbReference type="PROSITE" id="PS00211">
    <property type="entry name" value="ABC_TRANSPORTER_1"/>
    <property type="match status" value="1"/>
</dbReference>
<evidence type="ECO:0000256" key="12">
    <source>
        <dbReference type="ARBA" id="ARBA00072252"/>
    </source>
</evidence>
<evidence type="ECO:0000256" key="11">
    <source>
        <dbReference type="ARBA" id="ARBA00061173"/>
    </source>
</evidence>
<evidence type="ECO:0000256" key="1">
    <source>
        <dbReference type="ARBA" id="ARBA00004651"/>
    </source>
</evidence>
<dbReference type="CDD" id="cd18783">
    <property type="entry name" value="ABC_6TM_PrtD_LapB_HlyB_like"/>
    <property type="match status" value="1"/>
</dbReference>
<keyword evidence="6" id="KW-0547">Nucleotide-binding</keyword>
<name>A0A1H9SBY0_9BURK</name>
<keyword evidence="18" id="KW-1185">Reference proteome</keyword>
<dbReference type="PANTHER" id="PTHR24221">
    <property type="entry name" value="ATP-BINDING CASSETTE SUB-FAMILY B"/>
    <property type="match status" value="1"/>
</dbReference>
<dbReference type="SUPFAM" id="SSF90123">
    <property type="entry name" value="ABC transporter transmembrane region"/>
    <property type="match status" value="1"/>
</dbReference>
<dbReference type="EMBL" id="FOGD01000017">
    <property type="protein sequence ID" value="SER82546.1"/>
    <property type="molecule type" value="Genomic_DNA"/>
</dbReference>
<accession>A0A1H9SBY0</accession>
<evidence type="ECO:0000256" key="5">
    <source>
        <dbReference type="ARBA" id="ARBA00022735"/>
    </source>
</evidence>
<dbReference type="InterPro" id="IPR017871">
    <property type="entry name" value="ABC_transporter-like_CS"/>
</dbReference>
<protein>
    <recommendedName>
        <fullName evidence="12">Cyclolysin secretion/processing ATP-binding protein CyaB</fullName>
    </recommendedName>
</protein>
<organism evidence="17 18">
    <name type="scientific">Giesbergeria anulus</name>
    <dbReference type="NCBI Taxonomy" id="180197"/>
    <lineage>
        <taxon>Bacteria</taxon>
        <taxon>Pseudomonadati</taxon>
        <taxon>Pseudomonadota</taxon>
        <taxon>Betaproteobacteria</taxon>
        <taxon>Burkholderiales</taxon>
        <taxon>Comamonadaceae</taxon>
        <taxon>Giesbergeria</taxon>
    </lineage>
</organism>
<dbReference type="SUPFAM" id="SSF52540">
    <property type="entry name" value="P-loop containing nucleoside triphosphate hydrolases"/>
    <property type="match status" value="1"/>
</dbReference>
<dbReference type="GO" id="GO:0008233">
    <property type="term" value="F:peptidase activity"/>
    <property type="evidence" value="ECO:0007669"/>
    <property type="project" value="InterPro"/>
</dbReference>
<feature type="transmembrane region" description="Helical" evidence="13">
    <location>
        <begin position="394"/>
        <end position="420"/>
    </location>
</feature>
<dbReference type="GO" id="GO:0005886">
    <property type="term" value="C:plasma membrane"/>
    <property type="evidence" value="ECO:0007669"/>
    <property type="project" value="UniProtKB-SubCell"/>
</dbReference>
<evidence type="ECO:0000256" key="8">
    <source>
        <dbReference type="ARBA" id="ARBA00022989"/>
    </source>
</evidence>
<keyword evidence="4 13" id="KW-0812">Transmembrane</keyword>
<sequence>MSVAYSHSTVQCLTVVAQHHGIQALPERLIHEYALPASEPDDALLRRMASDIGLKAKTVKTDWASLLQFQGVFPMLARKHDGHSLIIAGIETDPADQQRKVAVLDPQDPSRRVRLWSEAEFVPLWSGALVLLKRQYAWLDADQPFGLRWFIPEIFRQRKAFRDIAIAAIMLQLLGLGMPIFSQLVIDKVLVHQSYSTLTVLAVAIVAVMLFEAIFSFARQYLLLHATNVMDVRLSKRTFSHLLSLPIDYFESHTAGVIARHMQQVQAIRNFLTGQLFFTALDSVGLILFIPLLASYSTKLALVVFGFSAMMALVVLALIKPFNKRLQALYTAEGTRQSMLIETIHGMRTVKSLAIEPKQRKVWEQRTATTIQMHFGVGRMSLTAATITQLLEKLMMVSIITIGAMDVFSLELTVGGLIAFQMLSNRVVGPLVQIVGLVHQYQETALSVKMLGEVMNRAPERKSSGGLRPTLKGQIGLDGVTFRYPGAAMTALDRIQMNIAPGTVVGVVGRSGSGKSTFTRLIQGLYPVQEGVIRFDGIDIREIDLAHLRRSIGVVLQDNFMFRGTVRENIAMARPDASFELIVAAAQAAGADEFIERLPQGYDTLLEENASNLSGGQRQRLAIARALLPAPRILILDEASSALDPESEAIFIRNLGRIAAGRTVIIVSHRLSTLVHSDQIFVFERGCLADAGRHNELLGRCEPYTQLWNQQTSHM</sequence>
<feature type="transmembrane region" description="Helical" evidence="13">
    <location>
        <begin position="271"/>
        <end position="294"/>
    </location>
</feature>
<comment type="function">
    <text evidence="10">Involved in the export of calmodulin-sensitive adenylate cyclase-hemolysin (cyclolysin).</text>
</comment>
<dbReference type="InterPro" id="IPR027417">
    <property type="entry name" value="P-loop_NTPase"/>
</dbReference>
<keyword evidence="9 13" id="KW-0472">Membrane</keyword>
<gene>
    <name evidence="17" type="ORF">SAMN02982919_03107</name>
</gene>
<dbReference type="RefSeq" id="WP_091459198.1">
    <property type="nucleotide sequence ID" value="NZ_FOGD01000017.1"/>
</dbReference>
<dbReference type="PANTHER" id="PTHR24221:SF647">
    <property type="entry name" value="BLL6336 PROTEIN"/>
    <property type="match status" value="1"/>
</dbReference>
<evidence type="ECO:0000256" key="3">
    <source>
        <dbReference type="ARBA" id="ARBA00022475"/>
    </source>
</evidence>
<dbReference type="InterPro" id="IPR011527">
    <property type="entry name" value="ABC1_TM_dom"/>
</dbReference>
<dbReference type="InterPro" id="IPR036640">
    <property type="entry name" value="ABC1_TM_sf"/>
</dbReference>
<feature type="transmembrane region" description="Helical" evidence="13">
    <location>
        <begin position="164"/>
        <end position="186"/>
    </location>
</feature>
<dbReference type="Gene3D" id="1.20.1560.10">
    <property type="entry name" value="ABC transporter type 1, transmembrane domain"/>
    <property type="match status" value="1"/>
</dbReference>
<dbReference type="GO" id="GO:0016887">
    <property type="term" value="F:ATP hydrolysis activity"/>
    <property type="evidence" value="ECO:0007669"/>
    <property type="project" value="InterPro"/>
</dbReference>
<evidence type="ECO:0000259" key="14">
    <source>
        <dbReference type="PROSITE" id="PS50893"/>
    </source>
</evidence>
<evidence type="ECO:0000256" key="13">
    <source>
        <dbReference type="SAM" id="Phobius"/>
    </source>
</evidence>
<keyword evidence="3" id="KW-1003">Cell membrane</keyword>
<dbReference type="FunFam" id="3.40.50.300:FF:000299">
    <property type="entry name" value="ABC transporter ATP-binding protein/permease"/>
    <property type="match status" value="1"/>
</dbReference>
<dbReference type="GO" id="GO:0006508">
    <property type="term" value="P:proteolysis"/>
    <property type="evidence" value="ECO:0007669"/>
    <property type="project" value="InterPro"/>
</dbReference>
<dbReference type="Gene3D" id="3.90.70.10">
    <property type="entry name" value="Cysteine proteinases"/>
    <property type="match status" value="1"/>
</dbReference>
<keyword evidence="8 13" id="KW-1133">Transmembrane helix</keyword>
<dbReference type="SMART" id="SM00382">
    <property type="entry name" value="AAA"/>
    <property type="match status" value="1"/>
</dbReference>
<dbReference type="GO" id="GO:0031640">
    <property type="term" value="P:killing of cells of another organism"/>
    <property type="evidence" value="ECO:0007669"/>
    <property type="project" value="UniProtKB-KW"/>
</dbReference>
<dbReference type="PROSITE" id="PS50893">
    <property type="entry name" value="ABC_TRANSPORTER_2"/>
    <property type="match status" value="1"/>
</dbReference>
<evidence type="ECO:0000256" key="7">
    <source>
        <dbReference type="ARBA" id="ARBA00022840"/>
    </source>
</evidence>
<dbReference type="Pfam" id="PF00005">
    <property type="entry name" value="ABC_tran"/>
    <property type="match status" value="1"/>
</dbReference>
<dbReference type="PROSITE" id="PS50990">
    <property type="entry name" value="PEPTIDASE_C39"/>
    <property type="match status" value="1"/>
</dbReference>
<dbReference type="GO" id="GO:0005524">
    <property type="term" value="F:ATP binding"/>
    <property type="evidence" value="ECO:0007669"/>
    <property type="project" value="UniProtKB-KW"/>
</dbReference>
<dbReference type="GO" id="GO:0034040">
    <property type="term" value="F:ATPase-coupled lipid transmembrane transporter activity"/>
    <property type="evidence" value="ECO:0007669"/>
    <property type="project" value="TreeGrafter"/>
</dbReference>
<keyword evidence="7 17" id="KW-0067">ATP-binding</keyword>
<evidence type="ECO:0000313" key="18">
    <source>
        <dbReference type="Proteomes" id="UP000199766"/>
    </source>
</evidence>
<evidence type="ECO:0000256" key="10">
    <source>
        <dbReference type="ARBA" id="ARBA00055355"/>
    </source>
</evidence>
<evidence type="ECO:0000256" key="9">
    <source>
        <dbReference type="ARBA" id="ARBA00023136"/>
    </source>
</evidence>
<dbReference type="OrthoDB" id="8554730at2"/>
<feature type="domain" description="ABC transporter" evidence="14">
    <location>
        <begin position="475"/>
        <end position="710"/>
    </location>
</feature>
<proteinExistence type="inferred from homology"/>
<dbReference type="PROSITE" id="PS50929">
    <property type="entry name" value="ABC_TM1F"/>
    <property type="match status" value="1"/>
</dbReference>
<feature type="domain" description="Peptidase C39" evidence="16">
    <location>
        <begin position="2"/>
        <end position="132"/>
    </location>
</feature>
<evidence type="ECO:0000256" key="4">
    <source>
        <dbReference type="ARBA" id="ARBA00022692"/>
    </source>
</evidence>
<dbReference type="Pfam" id="PF00664">
    <property type="entry name" value="ABC_membrane"/>
    <property type="match status" value="1"/>
</dbReference>
<feature type="transmembrane region" description="Helical" evidence="13">
    <location>
        <begin position="300"/>
        <end position="319"/>
    </location>
</feature>
<dbReference type="InterPro" id="IPR039421">
    <property type="entry name" value="Type_1_exporter"/>
</dbReference>